<dbReference type="SMART" id="SM00327">
    <property type="entry name" value="VWA"/>
    <property type="match status" value="1"/>
</dbReference>
<gene>
    <name evidence="7" type="ORF">PROPJV5_0332</name>
</gene>
<protein>
    <submittedName>
        <fullName evidence="7">von Willebrand factor type A domain</fullName>
    </submittedName>
</protein>
<keyword evidence="8" id="KW-1185">Reference proteome</keyword>
<feature type="transmembrane region" description="Helical" evidence="5">
    <location>
        <begin position="295"/>
        <end position="315"/>
    </location>
</feature>
<evidence type="ECO:0000313" key="7">
    <source>
        <dbReference type="EMBL" id="SPF67322.1"/>
    </source>
</evidence>
<accession>A0A375HZY3</accession>
<dbReference type="SUPFAM" id="SSF53300">
    <property type="entry name" value="vWA-like"/>
    <property type="match status" value="1"/>
</dbReference>
<dbReference type="InterPro" id="IPR002035">
    <property type="entry name" value="VWF_A"/>
</dbReference>
<dbReference type="PANTHER" id="PTHR22550">
    <property type="entry name" value="SPORE GERMINATION PROTEIN"/>
    <property type="match status" value="1"/>
</dbReference>
<evidence type="ECO:0000256" key="5">
    <source>
        <dbReference type="SAM" id="Phobius"/>
    </source>
</evidence>
<feature type="domain" description="VWFA" evidence="6">
    <location>
        <begin position="88"/>
        <end position="278"/>
    </location>
</feature>
<keyword evidence="2 5" id="KW-0812">Transmembrane</keyword>
<feature type="transmembrane region" description="Helical" evidence="5">
    <location>
        <begin position="57"/>
        <end position="74"/>
    </location>
</feature>
<evidence type="ECO:0000256" key="2">
    <source>
        <dbReference type="ARBA" id="ARBA00022692"/>
    </source>
</evidence>
<evidence type="ECO:0000259" key="6">
    <source>
        <dbReference type="PROSITE" id="PS50234"/>
    </source>
</evidence>
<evidence type="ECO:0000256" key="1">
    <source>
        <dbReference type="ARBA" id="ARBA00022475"/>
    </source>
</evidence>
<dbReference type="PANTHER" id="PTHR22550:SF5">
    <property type="entry name" value="LEUCINE ZIPPER PROTEIN 4"/>
    <property type="match status" value="1"/>
</dbReference>
<evidence type="ECO:0000256" key="4">
    <source>
        <dbReference type="ARBA" id="ARBA00023136"/>
    </source>
</evidence>
<organism evidence="7 8">
    <name type="scientific">Propionibacterium ruminifibrarum</name>
    <dbReference type="NCBI Taxonomy" id="1962131"/>
    <lineage>
        <taxon>Bacteria</taxon>
        <taxon>Bacillati</taxon>
        <taxon>Actinomycetota</taxon>
        <taxon>Actinomycetes</taxon>
        <taxon>Propionibacteriales</taxon>
        <taxon>Propionibacteriaceae</taxon>
        <taxon>Propionibacterium</taxon>
    </lineage>
</organism>
<proteinExistence type="predicted"/>
<sequence length="318" mass="33750">MVVMLSFMSPQRLWWLVVPAIVAVLYALLLIRRSSGEAANSLLSSILPKDTKIKRHVAVGAAIMSLVALVIAYAQPQAMTRVPRDRATVVVVIDVSRSMMATDVSPTRLDAAKEGAKEFVDSLPESFNVALVAFAATADIKMPPTTDRSALNNAIDALELAPSTAIGESIYTALDALKLAPEDPDHPDETAPGAIVLLSDGATNMGRSSTEAATEAKNQDVPVYTIAYGTSGGYVYENGRRQSVAVDHAELSEVAKASGGKKYSADSLSSLQAVYETISHQIGYVEEYHEITARFAGIALIFAVLASAGVISLAARWP</sequence>
<keyword evidence="4 5" id="KW-0472">Membrane</keyword>
<name>A0A375HZY3_9ACTN</name>
<dbReference type="InterPro" id="IPR050768">
    <property type="entry name" value="UPF0353/GerABKA_families"/>
</dbReference>
<dbReference type="Pfam" id="PF13519">
    <property type="entry name" value="VWA_2"/>
    <property type="match status" value="1"/>
</dbReference>
<dbReference type="EMBL" id="OMOH01000001">
    <property type="protein sequence ID" value="SPF67322.1"/>
    <property type="molecule type" value="Genomic_DNA"/>
</dbReference>
<reference evidence="8" key="1">
    <citation type="submission" date="2018-02" db="EMBL/GenBank/DDBJ databases">
        <authorList>
            <person name="Hornung B."/>
        </authorList>
    </citation>
    <scope>NUCLEOTIDE SEQUENCE [LARGE SCALE GENOMIC DNA]</scope>
</reference>
<dbReference type="AlphaFoldDB" id="A0A375HZY3"/>
<dbReference type="RefSeq" id="WP_119714675.1">
    <property type="nucleotide sequence ID" value="NZ_OMOH01000001.1"/>
</dbReference>
<dbReference type="Gene3D" id="3.40.50.410">
    <property type="entry name" value="von Willebrand factor, type A domain"/>
    <property type="match status" value="1"/>
</dbReference>
<dbReference type="PROSITE" id="PS50234">
    <property type="entry name" value="VWFA"/>
    <property type="match status" value="1"/>
</dbReference>
<evidence type="ECO:0000256" key="3">
    <source>
        <dbReference type="ARBA" id="ARBA00022989"/>
    </source>
</evidence>
<feature type="transmembrane region" description="Helical" evidence="5">
    <location>
        <begin position="12"/>
        <end position="31"/>
    </location>
</feature>
<dbReference type="InterPro" id="IPR036465">
    <property type="entry name" value="vWFA_dom_sf"/>
</dbReference>
<dbReference type="Proteomes" id="UP000265962">
    <property type="component" value="Unassembled WGS sequence"/>
</dbReference>
<evidence type="ECO:0000313" key="8">
    <source>
        <dbReference type="Proteomes" id="UP000265962"/>
    </source>
</evidence>
<keyword evidence="3 5" id="KW-1133">Transmembrane helix</keyword>
<keyword evidence="1" id="KW-1003">Cell membrane</keyword>
<dbReference type="OrthoDB" id="8882959at2"/>